<name>A0A5B7IZM1_PORTR</name>
<keyword evidence="2" id="KW-1185">Reference proteome</keyword>
<dbReference type="EMBL" id="VSRR010073616">
    <property type="protein sequence ID" value="MPC87146.1"/>
    <property type="molecule type" value="Genomic_DNA"/>
</dbReference>
<sequence length="72" mass="7939">MTRDEQLCLSSLALLTLPPLPSPNSSLHKVSLLLAHLSLHTVPGFILRNLHSLPSSIPPQFHPEVTQRRTLA</sequence>
<accession>A0A5B7IZM1</accession>
<evidence type="ECO:0000313" key="1">
    <source>
        <dbReference type="EMBL" id="MPC87146.1"/>
    </source>
</evidence>
<proteinExistence type="predicted"/>
<protein>
    <submittedName>
        <fullName evidence="1">Uncharacterized protein</fullName>
    </submittedName>
</protein>
<dbReference type="Proteomes" id="UP000324222">
    <property type="component" value="Unassembled WGS sequence"/>
</dbReference>
<comment type="caution">
    <text evidence="1">The sequence shown here is derived from an EMBL/GenBank/DDBJ whole genome shotgun (WGS) entry which is preliminary data.</text>
</comment>
<organism evidence="1 2">
    <name type="scientific">Portunus trituberculatus</name>
    <name type="common">Swimming crab</name>
    <name type="synonym">Neptunus trituberculatus</name>
    <dbReference type="NCBI Taxonomy" id="210409"/>
    <lineage>
        <taxon>Eukaryota</taxon>
        <taxon>Metazoa</taxon>
        <taxon>Ecdysozoa</taxon>
        <taxon>Arthropoda</taxon>
        <taxon>Crustacea</taxon>
        <taxon>Multicrustacea</taxon>
        <taxon>Malacostraca</taxon>
        <taxon>Eumalacostraca</taxon>
        <taxon>Eucarida</taxon>
        <taxon>Decapoda</taxon>
        <taxon>Pleocyemata</taxon>
        <taxon>Brachyura</taxon>
        <taxon>Eubrachyura</taxon>
        <taxon>Portunoidea</taxon>
        <taxon>Portunidae</taxon>
        <taxon>Portuninae</taxon>
        <taxon>Portunus</taxon>
    </lineage>
</organism>
<gene>
    <name evidence="1" type="ORF">E2C01_081998</name>
</gene>
<reference evidence="1 2" key="1">
    <citation type="submission" date="2019-05" db="EMBL/GenBank/DDBJ databases">
        <title>Another draft genome of Portunus trituberculatus and its Hox gene families provides insights of decapod evolution.</title>
        <authorList>
            <person name="Jeong J.-H."/>
            <person name="Song I."/>
            <person name="Kim S."/>
            <person name="Choi T."/>
            <person name="Kim D."/>
            <person name="Ryu S."/>
            <person name="Kim W."/>
        </authorList>
    </citation>
    <scope>NUCLEOTIDE SEQUENCE [LARGE SCALE GENOMIC DNA]</scope>
    <source>
        <tissue evidence="1">Muscle</tissue>
    </source>
</reference>
<dbReference type="AlphaFoldDB" id="A0A5B7IZM1"/>
<evidence type="ECO:0000313" key="2">
    <source>
        <dbReference type="Proteomes" id="UP000324222"/>
    </source>
</evidence>